<keyword evidence="1" id="KW-0812">Transmembrane</keyword>
<dbReference type="AlphaFoldDB" id="A0A8J3CRM0"/>
<proteinExistence type="predicted"/>
<evidence type="ECO:0000313" key="2">
    <source>
        <dbReference type="EMBL" id="GHA95514.1"/>
    </source>
</evidence>
<evidence type="ECO:0000256" key="1">
    <source>
        <dbReference type="SAM" id="Phobius"/>
    </source>
</evidence>
<protein>
    <recommendedName>
        <fullName evidence="4">DUF805 domain-containing protein</fullName>
    </recommendedName>
</protein>
<dbReference type="RefSeq" id="WP_189497661.1">
    <property type="nucleotide sequence ID" value="NZ_BMZH01000006.1"/>
</dbReference>
<dbReference type="GO" id="GO:0005886">
    <property type="term" value="C:plasma membrane"/>
    <property type="evidence" value="ECO:0007669"/>
    <property type="project" value="TreeGrafter"/>
</dbReference>
<feature type="transmembrane region" description="Helical" evidence="1">
    <location>
        <begin position="113"/>
        <end position="139"/>
    </location>
</feature>
<dbReference type="PANTHER" id="PTHR34980">
    <property type="entry name" value="INNER MEMBRANE PROTEIN-RELATED-RELATED"/>
    <property type="match status" value="1"/>
</dbReference>
<reference evidence="2" key="1">
    <citation type="journal article" date="2014" name="Int. J. Syst. Evol. Microbiol.">
        <title>Complete genome sequence of Corynebacterium casei LMG S-19264T (=DSM 44701T), isolated from a smear-ripened cheese.</title>
        <authorList>
            <consortium name="US DOE Joint Genome Institute (JGI-PGF)"/>
            <person name="Walter F."/>
            <person name="Albersmeier A."/>
            <person name="Kalinowski J."/>
            <person name="Ruckert C."/>
        </authorList>
    </citation>
    <scope>NUCLEOTIDE SEQUENCE</scope>
    <source>
        <strain evidence="2">KCTC 32513</strain>
    </source>
</reference>
<gene>
    <name evidence="2" type="ORF">GCM10009069_18160</name>
</gene>
<dbReference type="PANTHER" id="PTHR34980:SF2">
    <property type="entry name" value="INNER MEMBRANE PROTEIN YHAH-RELATED"/>
    <property type="match status" value="1"/>
</dbReference>
<evidence type="ECO:0008006" key="4">
    <source>
        <dbReference type="Google" id="ProtNLM"/>
    </source>
</evidence>
<name>A0A8J3CRM0_9PROT</name>
<keyword evidence="3" id="KW-1185">Reference proteome</keyword>
<keyword evidence="1" id="KW-0472">Membrane</keyword>
<dbReference type="InterPro" id="IPR008523">
    <property type="entry name" value="DUF805"/>
</dbReference>
<feature type="transmembrane region" description="Helical" evidence="1">
    <location>
        <begin position="82"/>
        <end position="101"/>
    </location>
</feature>
<dbReference type="Pfam" id="PF05656">
    <property type="entry name" value="DUF805"/>
    <property type="match status" value="1"/>
</dbReference>
<organism evidence="2 3">
    <name type="scientific">Algimonas arctica</name>
    <dbReference type="NCBI Taxonomy" id="1479486"/>
    <lineage>
        <taxon>Bacteria</taxon>
        <taxon>Pseudomonadati</taxon>
        <taxon>Pseudomonadota</taxon>
        <taxon>Alphaproteobacteria</taxon>
        <taxon>Maricaulales</taxon>
        <taxon>Robiginitomaculaceae</taxon>
        <taxon>Algimonas</taxon>
    </lineage>
</organism>
<sequence length="160" mass="18273">MTPPNVALYNWIHQAFDFRSRSTRADYWWTRLFVFIVYFALLYTFVAGLGPDKAELLLEWLATQPQSLDDFDIGPLPSLSKFALTAGIVFAILTLIPDISISWRRFQDMGKPGWLHILFLVAGTLIPFSSLIQLVWFIFPGTRGANRYGPDKLSRGPDIF</sequence>
<dbReference type="Proteomes" id="UP000634004">
    <property type="component" value="Unassembled WGS sequence"/>
</dbReference>
<keyword evidence="1" id="KW-1133">Transmembrane helix</keyword>
<reference evidence="2" key="2">
    <citation type="submission" date="2020-09" db="EMBL/GenBank/DDBJ databases">
        <authorList>
            <person name="Sun Q."/>
            <person name="Kim S."/>
        </authorList>
    </citation>
    <scope>NUCLEOTIDE SEQUENCE</scope>
    <source>
        <strain evidence="2">KCTC 32513</strain>
    </source>
</reference>
<feature type="transmembrane region" description="Helical" evidence="1">
    <location>
        <begin position="28"/>
        <end position="50"/>
    </location>
</feature>
<accession>A0A8J3CRM0</accession>
<evidence type="ECO:0000313" key="3">
    <source>
        <dbReference type="Proteomes" id="UP000634004"/>
    </source>
</evidence>
<dbReference type="EMBL" id="BMZH01000006">
    <property type="protein sequence ID" value="GHA95514.1"/>
    <property type="molecule type" value="Genomic_DNA"/>
</dbReference>
<comment type="caution">
    <text evidence="2">The sequence shown here is derived from an EMBL/GenBank/DDBJ whole genome shotgun (WGS) entry which is preliminary data.</text>
</comment>